<organism evidence="1 2">
    <name type="scientific">Forsythia ovata</name>
    <dbReference type="NCBI Taxonomy" id="205694"/>
    <lineage>
        <taxon>Eukaryota</taxon>
        <taxon>Viridiplantae</taxon>
        <taxon>Streptophyta</taxon>
        <taxon>Embryophyta</taxon>
        <taxon>Tracheophyta</taxon>
        <taxon>Spermatophyta</taxon>
        <taxon>Magnoliopsida</taxon>
        <taxon>eudicotyledons</taxon>
        <taxon>Gunneridae</taxon>
        <taxon>Pentapetalae</taxon>
        <taxon>asterids</taxon>
        <taxon>lamiids</taxon>
        <taxon>Lamiales</taxon>
        <taxon>Oleaceae</taxon>
        <taxon>Forsythieae</taxon>
        <taxon>Forsythia</taxon>
    </lineage>
</organism>
<name>A0ABD1XDU6_9LAMI</name>
<evidence type="ECO:0000313" key="2">
    <source>
        <dbReference type="Proteomes" id="UP001604277"/>
    </source>
</evidence>
<reference evidence="2" key="1">
    <citation type="submission" date="2024-07" db="EMBL/GenBank/DDBJ databases">
        <title>Two chromosome-level genome assemblies of Korean endemic species Abeliophyllum distichum and Forsythia ovata (Oleaceae).</title>
        <authorList>
            <person name="Jang H."/>
        </authorList>
    </citation>
    <scope>NUCLEOTIDE SEQUENCE [LARGE SCALE GENOMIC DNA]</scope>
</reference>
<evidence type="ECO:0000313" key="1">
    <source>
        <dbReference type="EMBL" id="KAL2559855.1"/>
    </source>
</evidence>
<proteinExistence type="predicted"/>
<dbReference type="Proteomes" id="UP001604277">
    <property type="component" value="Unassembled WGS sequence"/>
</dbReference>
<comment type="caution">
    <text evidence="1">The sequence shown here is derived from an EMBL/GenBank/DDBJ whole genome shotgun (WGS) entry which is preliminary data.</text>
</comment>
<protein>
    <submittedName>
        <fullName evidence="1">Uncharacterized protein</fullName>
    </submittedName>
</protein>
<dbReference type="EMBL" id="JBFOLJ010000001">
    <property type="protein sequence ID" value="KAL2559855.1"/>
    <property type="molecule type" value="Genomic_DNA"/>
</dbReference>
<sequence length="149" mass="16175">MLSNKQQCRNLVQRISYPDDWHDGNGAHRVPVMPMGATGIDTGNYFGGGAPGSLQPITSSSVIILFGEYSTNPMTGTDKNGARHQAPLMPMGANGIDVVNYFGVGVTVKKIEGHDKTEQYQNKMPSPLTVGYNQKCHKLVDRIPNCPND</sequence>
<gene>
    <name evidence="1" type="ORF">Fot_04594</name>
</gene>
<keyword evidence="2" id="KW-1185">Reference proteome</keyword>
<accession>A0ABD1XDU6</accession>
<dbReference type="AlphaFoldDB" id="A0ABD1XDU6"/>